<accession>A0A2T0RNM8</accession>
<sequence>MSKIFLSHTSVDKPFVRKLAADLRNYGHTVWIDEAEINIGDSLIGKIREGLDVVDYVAAVLSKASIQSEWVKKELEIASNKEIKQKRVIVLPLVIEEVEMPGFLEGKLYGDFTSEDKYEPTLHLLLRSLGDSLSISKSDDEFEKIKKELAEAKEVIQRHKKELKQVVEYNLSTKSKELKERILEENDKHPEYAPINNVYAFDLSGVPITLGYLLWVLAKVKRYGTHQMELLLDIEDKWNEATRMIEAYSDMIASRKSN</sequence>
<dbReference type="EMBL" id="PVTE01000044">
    <property type="protein sequence ID" value="PRY22737.1"/>
    <property type="molecule type" value="Genomic_DNA"/>
</dbReference>
<dbReference type="AlphaFoldDB" id="A0A2T0RNM8"/>
<keyword evidence="1" id="KW-0175">Coiled coil</keyword>
<dbReference type="Pfam" id="PF13676">
    <property type="entry name" value="TIR_2"/>
    <property type="match status" value="1"/>
</dbReference>
<feature type="coiled-coil region" evidence="1">
    <location>
        <begin position="135"/>
        <end position="169"/>
    </location>
</feature>
<dbReference type="SUPFAM" id="SSF52200">
    <property type="entry name" value="Toll/Interleukin receptor TIR domain"/>
    <property type="match status" value="1"/>
</dbReference>
<evidence type="ECO:0000313" key="3">
    <source>
        <dbReference type="EMBL" id="PRY22737.1"/>
    </source>
</evidence>
<evidence type="ECO:0000256" key="1">
    <source>
        <dbReference type="SAM" id="Coils"/>
    </source>
</evidence>
<name>A0A2T0RNM8_9BACT</name>
<evidence type="ECO:0000259" key="2">
    <source>
        <dbReference type="PROSITE" id="PS50104"/>
    </source>
</evidence>
<dbReference type="OrthoDB" id="7285215at2"/>
<dbReference type="Proteomes" id="UP000238375">
    <property type="component" value="Unassembled WGS sequence"/>
</dbReference>
<reference evidence="3 4" key="1">
    <citation type="submission" date="2018-03" db="EMBL/GenBank/DDBJ databases">
        <title>Genomic Encyclopedia of Archaeal and Bacterial Type Strains, Phase II (KMG-II): from individual species to whole genera.</title>
        <authorList>
            <person name="Goeker M."/>
        </authorList>
    </citation>
    <scope>NUCLEOTIDE SEQUENCE [LARGE SCALE GENOMIC DNA]</scope>
    <source>
        <strain evidence="3 4">DSM 28354</strain>
    </source>
</reference>
<keyword evidence="4" id="KW-1185">Reference proteome</keyword>
<feature type="domain" description="TIR" evidence="2">
    <location>
        <begin position="1"/>
        <end position="153"/>
    </location>
</feature>
<dbReference type="InterPro" id="IPR000157">
    <property type="entry name" value="TIR_dom"/>
</dbReference>
<gene>
    <name evidence="3" type="ORF">CLV58_14417</name>
</gene>
<dbReference type="InterPro" id="IPR035897">
    <property type="entry name" value="Toll_tir_struct_dom_sf"/>
</dbReference>
<protein>
    <submittedName>
        <fullName evidence="3">TIR domain-containing protein</fullName>
    </submittedName>
</protein>
<dbReference type="PROSITE" id="PS50104">
    <property type="entry name" value="TIR"/>
    <property type="match status" value="1"/>
</dbReference>
<comment type="caution">
    <text evidence="3">The sequence shown here is derived from an EMBL/GenBank/DDBJ whole genome shotgun (WGS) entry which is preliminary data.</text>
</comment>
<dbReference type="Gene3D" id="3.40.50.10140">
    <property type="entry name" value="Toll/interleukin-1 receptor homology (TIR) domain"/>
    <property type="match status" value="1"/>
</dbReference>
<dbReference type="GO" id="GO:0007165">
    <property type="term" value="P:signal transduction"/>
    <property type="evidence" value="ECO:0007669"/>
    <property type="project" value="InterPro"/>
</dbReference>
<proteinExistence type="predicted"/>
<evidence type="ECO:0000313" key="4">
    <source>
        <dbReference type="Proteomes" id="UP000238375"/>
    </source>
</evidence>
<organism evidence="3 4">
    <name type="scientific">Spirosoma oryzae</name>
    <dbReference type="NCBI Taxonomy" id="1469603"/>
    <lineage>
        <taxon>Bacteria</taxon>
        <taxon>Pseudomonadati</taxon>
        <taxon>Bacteroidota</taxon>
        <taxon>Cytophagia</taxon>
        <taxon>Cytophagales</taxon>
        <taxon>Cytophagaceae</taxon>
        <taxon>Spirosoma</taxon>
    </lineage>
</organism>